<sequence>DLAGIMAGQLGINYSSQCLDLEKS</sequence>
<protein>
    <submittedName>
        <fullName evidence="1">Uncharacterized protein</fullName>
    </submittedName>
</protein>
<reference evidence="1" key="1">
    <citation type="submission" date="2021-02" db="EMBL/GenBank/DDBJ databases">
        <authorList>
            <person name="Nowell W R."/>
        </authorList>
    </citation>
    <scope>NUCLEOTIDE SEQUENCE</scope>
</reference>
<name>A0A820G451_9BILA</name>
<evidence type="ECO:0000313" key="2">
    <source>
        <dbReference type="Proteomes" id="UP000663823"/>
    </source>
</evidence>
<gene>
    <name evidence="1" type="ORF">OTI717_LOCUS41120</name>
</gene>
<comment type="caution">
    <text evidence="1">The sequence shown here is derived from an EMBL/GenBank/DDBJ whole genome shotgun (WGS) entry which is preliminary data.</text>
</comment>
<dbReference type="Proteomes" id="UP000663823">
    <property type="component" value="Unassembled WGS sequence"/>
</dbReference>
<evidence type="ECO:0000313" key="1">
    <source>
        <dbReference type="EMBL" id="CAF4271412.1"/>
    </source>
</evidence>
<proteinExistence type="predicted"/>
<accession>A0A820G451</accession>
<dbReference type="AlphaFoldDB" id="A0A820G451"/>
<feature type="non-terminal residue" evidence="1">
    <location>
        <position position="1"/>
    </location>
</feature>
<organism evidence="1 2">
    <name type="scientific">Rotaria sordida</name>
    <dbReference type="NCBI Taxonomy" id="392033"/>
    <lineage>
        <taxon>Eukaryota</taxon>
        <taxon>Metazoa</taxon>
        <taxon>Spiralia</taxon>
        <taxon>Gnathifera</taxon>
        <taxon>Rotifera</taxon>
        <taxon>Eurotatoria</taxon>
        <taxon>Bdelloidea</taxon>
        <taxon>Philodinida</taxon>
        <taxon>Philodinidae</taxon>
        <taxon>Rotaria</taxon>
    </lineage>
</organism>
<dbReference type="EMBL" id="CAJOAX010038035">
    <property type="protein sequence ID" value="CAF4271412.1"/>
    <property type="molecule type" value="Genomic_DNA"/>
</dbReference>